<dbReference type="GO" id="GO:0005634">
    <property type="term" value="C:nucleus"/>
    <property type="evidence" value="ECO:0007669"/>
    <property type="project" value="TreeGrafter"/>
</dbReference>
<keyword evidence="5" id="KW-1185">Reference proteome</keyword>
<dbReference type="PANTHER" id="PTHR15377">
    <property type="entry name" value="TRANSCRIPTION ELONGATION REGULATOR 1"/>
    <property type="match status" value="1"/>
</dbReference>
<evidence type="ECO:0000313" key="5">
    <source>
        <dbReference type="Proteomes" id="UP000324222"/>
    </source>
</evidence>
<dbReference type="EMBL" id="VSRR010009721">
    <property type="protein sequence ID" value="MPC50762.1"/>
    <property type="molecule type" value="Genomic_DNA"/>
</dbReference>
<dbReference type="InterPro" id="IPR002713">
    <property type="entry name" value="FF_domain"/>
</dbReference>
<dbReference type="PROSITE" id="PS51676">
    <property type="entry name" value="FF"/>
    <property type="match status" value="1"/>
</dbReference>
<reference evidence="4 5" key="1">
    <citation type="submission" date="2019-05" db="EMBL/GenBank/DDBJ databases">
        <title>Another draft genome of Portunus trituberculatus and its Hox gene families provides insights of decapod evolution.</title>
        <authorList>
            <person name="Jeong J.-H."/>
            <person name="Song I."/>
            <person name="Kim S."/>
            <person name="Choi T."/>
            <person name="Kim D."/>
            <person name="Ryu S."/>
            <person name="Kim W."/>
        </authorList>
    </citation>
    <scope>NUCLEOTIDE SEQUENCE [LARGE SCALE GENOMIC DNA]</scope>
    <source>
        <tissue evidence="4">Muscle</tissue>
    </source>
</reference>
<dbReference type="GO" id="GO:0003712">
    <property type="term" value="F:transcription coregulator activity"/>
    <property type="evidence" value="ECO:0007669"/>
    <property type="project" value="TreeGrafter"/>
</dbReference>
<dbReference type="SMART" id="SM00441">
    <property type="entry name" value="FF"/>
    <property type="match status" value="1"/>
</dbReference>
<sequence length="165" mass="19285">MLGRALQPLVAAGAGWKVRVAPMIKKDFFTMLKEADIDRYSRWSDVKRKVDGDPRYKLVESGVQREDWFRDYMIKGEDTGSDGPDEEREDGEANEAAEEEERERQRRIEESLRKREEEVQRALAGHLRDRDKERMQHKHDEAVHNFNALLADLVSTNVIVMIILF</sequence>
<dbReference type="GO" id="GO:0070063">
    <property type="term" value="F:RNA polymerase binding"/>
    <property type="evidence" value="ECO:0007669"/>
    <property type="project" value="InterPro"/>
</dbReference>
<evidence type="ECO:0000256" key="1">
    <source>
        <dbReference type="ARBA" id="ARBA00022737"/>
    </source>
</evidence>
<dbReference type="Proteomes" id="UP000324222">
    <property type="component" value="Unassembled WGS sequence"/>
</dbReference>
<name>A0A5B7FW24_PORTR</name>
<accession>A0A5B7FW24</accession>
<feature type="compositionally biased region" description="Basic and acidic residues" evidence="2">
    <location>
        <begin position="102"/>
        <end position="112"/>
    </location>
</feature>
<dbReference type="Pfam" id="PF01846">
    <property type="entry name" value="FF"/>
    <property type="match status" value="1"/>
</dbReference>
<proteinExistence type="predicted"/>
<gene>
    <name evidence="4" type="primary">TCERG1_2</name>
    <name evidence="4" type="ORF">E2C01_044592</name>
</gene>
<dbReference type="InterPro" id="IPR045148">
    <property type="entry name" value="TCRG1-like"/>
</dbReference>
<dbReference type="Gene3D" id="1.10.10.440">
    <property type="entry name" value="FF domain"/>
    <property type="match status" value="1"/>
</dbReference>
<dbReference type="AlphaFoldDB" id="A0A5B7FW24"/>
<dbReference type="PANTHER" id="PTHR15377:SF3">
    <property type="entry name" value="WW DOMAIN-CONTAINING PROTEIN"/>
    <property type="match status" value="1"/>
</dbReference>
<dbReference type="SUPFAM" id="SSF81698">
    <property type="entry name" value="FF domain"/>
    <property type="match status" value="1"/>
</dbReference>
<comment type="caution">
    <text evidence="4">The sequence shown here is derived from an EMBL/GenBank/DDBJ whole genome shotgun (WGS) entry which is preliminary data.</text>
</comment>
<dbReference type="OrthoDB" id="63972at2759"/>
<keyword evidence="1" id="KW-0677">Repeat</keyword>
<evidence type="ECO:0000313" key="4">
    <source>
        <dbReference type="EMBL" id="MPC50762.1"/>
    </source>
</evidence>
<feature type="region of interest" description="Disordered" evidence="2">
    <location>
        <begin position="74"/>
        <end position="112"/>
    </location>
</feature>
<evidence type="ECO:0000259" key="3">
    <source>
        <dbReference type="PROSITE" id="PS51676"/>
    </source>
</evidence>
<feature type="compositionally biased region" description="Acidic residues" evidence="2">
    <location>
        <begin position="79"/>
        <end position="101"/>
    </location>
</feature>
<evidence type="ECO:0000256" key="2">
    <source>
        <dbReference type="SAM" id="MobiDB-lite"/>
    </source>
</evidence>
<dbReference type="InterPro" id="IPR036517">
    <property type="entry name" value="FF_domain_sf"/>
</dbReference>
<feature type="domain" description="FF" evidence="3">
    <location>
        <begin position="19"/>
        <end position="75"/>
    </location>
</feature>
<organism evidence="4 5">
    <name type="scientific">Portunus trituberculatus</name>
    <name type="common">Swimming crab</name>
    <name type="synonym">Neptunus trituberculatus</name>
    <dbReference type="NCBI Taxonomy" id="210409"/>
    <lineage>
        <taxon>Eukaryota</taxon>
        <taxon>Metazoa</taxon>
        <taxon>Ecdysozoa</taxon>
        <taxon>Arthropoda</taxon>
        <taxon>Crustacea</taxon>
        <taxon>Multicrustacea</taxon>
        <taxon>Malacostraca</taxon>
        <taxon>Eumalacostraca</taxon>
        <taxon>Eucarida</taxon>
        <taxon>Decapoda</taxon>
        <taxon>Pleocyemata</taxon>
        <taxon>Brachyura</taxon>
        <taxon>Eubrachyura</taxon>
        <taxon>Portunoidea</taxon>
        <taxon>Portunidae</taxon>
        <taxon>Portuninae</taxon>
        <taxon>Portunus</taxon>
    </lineage>
</organism>
<protein>
    <submittedName>
        <fullName evidence="4">Transcription elongation regulator 1</fullName>
    </submittedName>
</protein>